<dbReference type="InterPro" id="IPR023210">
    <property type="entry name" value="NADP_OxRdtase_dom"/>
</dbReference>
<dbReference type="InterPro" id="IPR036812">
    <property type="entry name" value="NAD(P)_OxRdtase_dom_sf"/>
</dbReference>
<proteinExistence type="inferred from homology"/>
<dbReference type="PANTHER" id="PTHR43827:SF3">
    <property type="entry name" value="NADP-DEPENDENT OXIDOREDUCTASE DOMAIN-CONTAINING PROTEIN"/>
    <property type="match status" value="1"/>
</dbReference>
<evidence type="ECO:0000256" key="3">
    <source>
        <dbReference type="ARBA" id="ARBA00023002"/>
    </source>
</evidence>
<evidence type="ECO:0000256" key="1">
    <source>
        <dbReference type="ARBA" id="ARBA00007905"/>
    </source>
</evidence>
<evidence type="ECO:0000313" key="5">
    <source>
        <dbReference type="EMBL" id="KAL2059954.1"/>
    </source>
</evidence>
<sequence>MSLPKSFSLRAADGKTLEIPSVGFGTWAAGPDSGWCKDATLAALQAGYRHLDCAWMYGVDAEVGAAIKESGIPRSEIFVTTKFWPHFSAPENVEVCLDLCLKQMGLDYVDLYLAHWPFATKPISKEALLKAKVGHGTTPEEKGQLVENGTPVVDWEHTSTNIAKQAGKEGSFVPTWKAMQALVRKGKTRAVGLSNFSIAELKDVLPHEDDIPISCNQIEVHPWLPQNELIAFGKENGILTTCYSPFAGQKSDGATLLQDEKVKALAKSSGMDVGQMLQSWAVGRGTVPLGKSSTVGRIKANLDIRKLSQEVTEEIDGLALPNGAGRTINYADAWGVALYTN</sequence>
<organism evidence="5 6">
    <name type="scientific">Oculimacula yallundae</name>
    <dbReference type="NCBI Taxonomy" id="86028"/>
    <lineage>
        <taxon>Eukaryota</taxon>
        <taxon>Fungi</taxon>
        <taxon>Dikarya</taxon>
        <taxon>Ascomycota</taxon>
        <taxon>Pezizomycotina</taxon>
        <taxon>Leotiomycetes</taxon>
        <taxon>Helotiales</taxon>
        <taxon>Ploettnerulaceae</taxon>
        <taxon>Oculimacula</taxon>
    </lineage>
</organism>
<dbReference type="PROSITE" id="PS00062">
    <property type="entry name" value="ALDOKETO_REDUCTASE_2"/>
    <property type="match status" value="1"/>
</dbReference>
<dbReference type="InterPro" id="IPR020471">
    <property type="entry name" value="AKR"/>
</dbReference>
<keyword evidence="6" id="KW-1185">Reference proteome</keyword>
<dbReference type="SUPFAM" id="SSF51430">
    <property type="entry name" value="NAD(P)-linked oxidoreductase"/>
    <property type="match status" value="1"/>
</dbReference>
<evidence type="ECO:0000313" key="6">
    <source>
        <dbReference type="Proteomes" id="UP001595075"/>
    </source>
</evidence>
<dbReference type="CDD" id="cd19071">
    <property type="entry name" value="AKR_AKR1-5-like"/>
    <property type="match status" value="1"/>
</dbReference>
<dbReference type="PIRSF" id="PIRSF000097">
    <property type="entry name" value="AKR"/>
    <property type="match status" value="1"/>
</dbReference>
<accession>A0ABR4BQE3</accession>
<dbReference type="PRINTS" id="PR00069">
    <property type="entry name" value="ALDKETRDTASE"/>
</dbReference>
<dbReference type="Proteomes" id="UP001595075">
    <property type="component" value="Unassembled WGS sequence"/>
</dbReference>
<evidence type="ECO:0000259" key="4">
    <source>
        <dbReference type="Pfam" id="PF00248"/>
    </source>
</evidence>
<name>A0ABR4BQE3_9HELO</name>
<comment type="similarity">
    <text evidence="1">Belongs to the aldo/keto reductase family.</text>
</comment>
<dbReference type="PANTHER" id="PTHR43827">
    <property type="entry name" value="2,5-DIKETO-D-GLUCONIC ACID REDUCTASE"/>
    <property type="match status" value="1"/>
</dbReference>
<keyword evidence="2" id="KW-0521">NADP</keyword>
<dbReference type="EMBL" id="JAZHXI010000025">
    <property type="protein sequence ID" value="KAL2059954.1"/>
    <property type="molecule type" value="Genomic_DNA"/>
</dbReference>
<dbReference type="InterPro" id="IPR018170">
    <property type="entry name" value="Aldo/ket_reductase_CS"/>
</dbReference>
<dbReference type="Gene3D" id="3.20.20.100">
    <property type="entry name" value="NADP-dependent oxidoreductase domain"/>
    <property type="match status" value="1"/>
</dbReference>
<dbReference type="Pfam" id="PF00248">
    <property type="entry name" value="Aldo_ket_red"/>
    <property type="match status" value="1"/>
</dbReference>
<comment type="caution">
    <text evidence="5">The sequence shown here is derived from an EMBL/GenBank/DDBJ whole genome shotgun (WGS) entry which is preliminary data.</text>
</comment>
<protein>
    <recommendedName>
        <fullName evidence="4">NADP-dependent oxidoreductase domain-containing protein</fullName>
    </recommendedName>
</protein>
<reference evidence="5 6" key="1">
    <citation type="journal article" date="2024" name="Commun. Biol.">
        <title>Comparative genomic analysis of thermophilic fungi reveals convergent evolutionary adaptations and gene losses.</title>
        <authorList>
            <person name="Steindorff A.S."/>
            <person name="Aguilar-Pontes M.V."/>
            <person name="Robinson A.J."/>
            <person name="Andreopoulos B."/>
            <person name="LaButti K."/>
            <person name="Kuo A."/>
            <person name="Mondo S."/>
            <person name="Riley R."/>
            <person name="Otillar R."/>
            <person name="Haridas S."/>
            <person name="Lipzen A."/>
            <person name="Grimwood J."/>
            <person name="Schmutz J."/>
            <person name="Clum A."/>
            <person name="Reid I.D."/>
            <person name="Moisan M.C."/>
            <person name="Butler G."/>
            <person name="Nguyen T.T.M."/>
            <person name="Dewar K."/>
            <person name="Conant G."/>
            <person name="Drula E."/>
            <person name="Henrissat B."/>
            <person name="Hansel C."/>
            <person name="Singer S."/>
            <person name="Hutchinson M.I."/>
            <person name="de Vries R.P."/>
            <person name="Natvig D.O."/>
            <person name="Powell A.J."/>
            <person name="Tsang A."/>
            <person name="Grigoriev I.V."/>
        </authorList>
    </citation>
    <scope>NUCLEOTIDE SEQUENCE [LARGE SCALE GENOMIC DNA]</scope>
    <source>
        <strain evidence="5 6">CBS 494.80</strain>
    </source>
</reference>
<evidence type="ECO:0000256" key="2">
    <source>
        <dbReference type="ARBA" id="ARBA00022857"/>
    </source>
</evidence>
<feature type="domain" description="NADP-dependent oxidoreductase" evidence="4">
    <location>
        <begin position="22"/>
        <end position="318"/>
    </location>
</feature>
<keyword evidence="3" id="KW-0560">Oxidoreductase</keyword>
<gene>
    <name evidence="5" type="ORF">VTL71DRAFT_10109</name>
</gene>